<dbReference type="Gene3D" id="2.60.40.2380">
    <property type="match status" value="1"/>
</dbReference>
<feature type="transmembrane region" description="Helical" evidence="1">
    <location>
        <begin position="285"/>
        <end position="303"/>
    </location>
</feature>
<protein>
    <submittedName>
        <fullName evidence="5">Chromosome partitioning protein ParA</fullName>
    </submittedName>
</protein>
<keyword evidence="2" id="KW-0732">Signal</keyword>
<dbReference type="Proteomes" id="UP000451233">
    <property type="component" value="Unassembled WGS sequence"/>
</dbReference>
<feature type="transmembrane region" description="Helical" evidence="1">
    <location>
        <begin position="217"/>
        <end position="239"/>
    </location>
</feature>
<feature type="transmembrane region" description="Helical" evidence="1">
    <location>
        <begin position="188"/>
        <end position="210"/>
    </location>
</feature>
<dbReference type="Pfam" id="PF07696">
    <property type="entry name" value="7TMR-DISMED2"/>
    <property type="match status" value="1"/>
</dbReference>
<feature type="signal peptide" evidence="2">
    <location>
        <begin position="1"/>
        <end position="23"/>
    </location>
</feature>
<keyword evidence="6" id="KW-1185">Reference proteome</keyword>
<organism evidence="5 6">
    <name type="scientific">Hufsiella ginkgonis</name>
    <dbReference type="NCBI Taxonomy" id="2695274"/>
    <lineage>
        <taxon>Bacteria</taxon>
        <taxon>Pseudomonadati</taxon>
        <taxon>Bacteroidota</taxon>
        <taxon>Sphingobacteriia</taxon>
        <taxon>Sphingobacteriales</taxon>
        <taxon>Sphingobacteriaceae</taxon>
        <taxon>Hufsiella</taxon>
    </lineage>
</organism>
<evidence type="ECO:0000259" key="3">
    <source>
        <dbReference type="Pfam" id="PF07695"/>
    </source>
</evidence>
<evidence type="ECO:0000259" key="4">
    <source>
        <dbReference type="Pfam" id="PF07696"/>
    </source>
</evidence>
<dbReference type="InterPro" id="IPR011622">
    <property type="entry name" value="7TMR_DISM_rcpt_extracell_dom2"/>
</dbReference>
<keyword evidence="1" id="KW-0812">Transmembrane</keyword>
<name>A0A7K1XYV0_9SPHI</name>
<feature type="transmembrane region" description="Helical" evidence="1">
    <location>
        <begin position="336"/>
        <end position="355"/>
    </location>
</feature>
<evidence type="ECO:0000256" key="2">
    <source>
        <dbReference type="SAM" id="SignalP"/>
    </source>
</evidence>
<gene>
    <name evidence="5" type="ORF">GS398_11895</name>
</gene>
<dbReference type="InterPro" id="IPR011623">
    <property type="entry name" value="7TMR_DISM_rcpt_extracell_dom1"/>
</dbReference>
<proteinExistence type="predicted"/>
<dbReference type="RefSeq" id="WP_160906968.1">
    <property type="nucleotide sequence ID" value="NZ_WVHS01000002.1"/>
</dbReference>
<feature type="transmembrane region" description="Helical" evidence="1">
    <location>
        <begin position="367"/>
        <end position="389"/>
    </location>
</feature>
<sequence>MTISLLNRLVFLFLCFGVLPSFAQKTITIGEKTDEYIFNTSDLAGLEDPSGKLTFEQVSSAAFENRFTTNKDYYPKNYHQASAYWYRIKVKLPEGLAGNSLFEFYDQTTDAIEAYVPGPGGKYLKSVAGARLHFTERMFEHKNFEFLIPKNASGERLYYFRVKSAQPVNVIVVFRTMGRFIKYGLTEYFTYGLFYGMILIFSFHNLLMFMAVRRRQYLFYVLYILSIGLYELSADGIAFQYIWSDFPKWNHYAYGIALYMISIFSLVFTNELLHVKSKAPLIHKVFKVVIVLRTAFFLVSLFYKPEWFIYKFIEFVPLTLAFFTGMWIWRSGYRPARFFVMAYGFLFVGFTMKVLNVLGYSRFIPGYILYYSLSFCFVLEMVLLSFAIGDQVRLLKKKKDKAQKKIISQMEVNARLKDSINKELEAQVLKRTREVVEKSREVFEKSQIIEDQNAELISINLILQRQAEEISRMNVLLENDNITLKTNIEKVTDARVLSTDMEFDEFSQKYPDRDSCYKFLADLKWEKGYSCVRCGNQTFCNGRIPHNRRCTKCAYEESVLHNTIFENNRIPINKAFYLVYLMYTSKGTISSHKLSEKLGIRQSTCWVYASRVKKVLDSRKRALKGSGNSGWSKILFETVPQ</sequence>
<accession>A0A7K1XYV0</accession>
<keyword evidence="1" id="KW-1133">Transmembrane helix</keyword>
<evidence type="ECO:0000313" key="5">
    <source>
        <dbReference type="EMBL" id="MXV16008.1"/>
    </source>
</evidence>
<feature type="transmembrane region" description="Helical" evidence="1">
    <location>
        <begin position="251"/>
        <end position="273"/>
    </location>
</feature>
<feature type="chain" id="PRO_5029591342" evidence="2">
    <location>
        <begin position="24"/>
        <end position="641"/>
    </location>
</feature>
<feature type="domain" description="7TM-DISM receptor extracellular" evidence="4">
    <location>
        <begin position="43"/>
        <end position="174"/>
    </location>
</feature>
<feature type="domain" description="7TM-DISM receptor extracellular" evidence="3">
    <location>
        <begin position="187"/>
        <end position="391"/>
    </location>
</feature>
<comment type="caution">
    <text evidence="5">The sequence shown here is derived from an EMBL/GenBank/DDBJ whole genome shotgun (WGS) entry which is preliminary data.</text>
</comment>
<keyword evidence="1" id="KW-0472">Membrane</keyword>
<feature type="transmembrane region" description="Helical" evidence="1">
    <location>
        <begin position="309"/>
        <end position="329"/>
    </location>
</feature>
<dbReference type="AlphaFoldDB" id="A0A7K1XYV0"/>
<evidence type="ECO:0000313" key="6">
    <source>
        <dbReference type="Proteomes" id="UP000451233"/>
    </source>
</evidence>
<evidence type="ECO:0000256" key="1">
    <source>
        <dbReference type="SAM" id="Phobius"/>
    </source>
</evidence>
<dbReference type="EMBL" id="WVHS01000002">
    <property type="protein sequence ID" value="MXV16008.1"/>
    <property type="molecule type" value="Genomic_DNA"/>
</dbReference>
<dbReference type="Pfam" id="PF07695">
    <property type="entry name" value="7TMR-DISM_7TM"/>
    <property type="match status" value="1"/>
</dbReference>
<reference evidence="5 6" key="1">
    <citation type="submission" date="2019-11" db="EMBL/GenBank/DDBJ databases">
        <title>Pedobacter sp. HMF7056 Genome sequencing and assembly.</title>
        <authorList>
            <person name="Kang H."/>
            <person name="Kim H."/>
            <person name="Joh K."/>
        </authorList>
    </citation>
    <scope>NUCLEOTIDE SEQUENCE [LARGE SCALE GENOMIC DNA]</scope>
    <source>
        <strain evidence="5 6">HMF7056</strain>
    </source>
</reference>